<dbReference type="SUPFAM" id="SSF53720">
    <property type="entry name" value="ALDH-like"/>
    <property type="match status" value="1"/>
</dbReference>
<protein>
    <submittedName>
        <fullName evidence="7">Gamma-aminobutyraldehyde dehydrogenase</fullName>
    </submittedName>
</protein>
<dbReference type="PANTHER" id="PTHR11699">
    <property type="entry name" value="ALDEHYDE DEHYDROGENASE-RELATED"/>
    <property type="match status" value="1"/>
</dbReference>
<dbReference type="InterPro" id="IPR016161">
    <property type="entry name" value="Ald_DH/histidinol_DH"/>
</dbReference>
<dbReference type="PROSITE" id="PS00687">
    <property type="entry name" value="ALDEHYDE_DEHYDR_GLU"/>
    <property type="match status" value="1"/>
</dbReference>
<keyword evidence="2 4" id="KW-0560">Oxidoreductase</keyword>
<dbReference type="PROSITE" id="PS00070">
    <property type="entry name" value="ALDEHYDE_DEHYDR_CYS"/>
    <property type="match status" value="1"/>
</dbReference>
<evidence type="ECO:0000313" key="8">
    <source>
        <dbReference type="Proteomes" id="UP000466307"/>
    </source>
</evidence>
<evidence type="ECO:0000256" key="3">
    <source>
        <dbReference type="PROSITE-ProRule" id="PRU10007"/>
    </source>
</evidence>
<organism evidence="7 8">
    <name type="scientific">Gordonia desulfuricans</name>
    <dbReference type="NCBI Taxonomy" id="89051"/>
    <lineage>
        <taxon>Bacteria</taxon>
        <taxon>Bacillati</taxon>
        <taxon>Actinomycetota</taxon>
        <taxon>Actinomycetes</taxon>
        <taxon>Mycobacteriales</taxon>
        <taxon>Gordoniaceae</taxon>
        <taxon>Gordonia</taxon>
    </lineage>
</organism>
<proteinExistence type="inferred from homology"/>
<evidence type="ECO:0000256" key="2">
    <source>
        <dbReference type="ARBA" id="ARBA00023002"/>
    </source>
</evidence>
<dbReference type="Pfam" id="PF00171">
    <property type="entry name" value="Aldedh"/>
    <property type="match status" value="1"/>
</dbReference>
<dbReference type="FunFam" id="3.40.309.10:FF:000009">
    <property type="entry name" value="Aldehyde dehydrogenase A"/>
    <property type="match status" value="1"/>
</dbReference>
<evidence type="ECO:0000256" key="1">
    <source>
        <dbReference type="ARBA" id="ARBA00009986"/>
    </source>
</evidence>
<feature type="compositionally biased region" description="Basic and acidic residues" evidence="5">
    <location>
        <begin position="509"/>
        <end position="519"/>
    </location>
</feature>
<feature type="domain" description="Aldehyde dehydrogenase" evidence="6">
    <location>
        <begin position="13"/>
        <end position="474"/>
    </location>
</feature>
<feature type="region of interest" description="Disordered" evidence="5">
    <location>
        <begin position="490"/>
        <end position="519"/>
    </location>
</feature>
<dbReference type="Gene3D" id="3.40.605.10">
    <property type="entry name" value="Aldehyde Dehydrogenase, Chain A, domain 1"/>
    <property type="match status" value="1"/>
</dbReference>
<dbReference type="Proteomes" id="UP000466307">
    <property type="component" value="Unassembled WGS sequence"/>
</dbReference>
<dbReference type="InterPro" id="IPR016162">
    <property type="entry name" value="Ald_DH_N"/>
</dbReference>
<feature type="active site" evidence="3">
    <location>
        <position position="248"/>
    </location>
</feature>
<comment type="caution">
    <text evidence="7">The sequence shown here is derived from an EMBL/GenBank/DDBJ whole genome shotgun (WGS) entry which is preliminary data.</text>
</comment>
<evidence type="ECO:0000259" key="6">
    <source>
        <dbReference type="Pfam" id="PF00171"/>
    </source>
</evidence>
<gene>
    <name evidence="7" type="ORF">GYA93_22360</name>
</gene>
<keyword evidence="8" id="KW-1185">Reference proteome</keyword>
<dbReference type="EMBL" id="JAADZU010000110">
    <property type="protein sequence ID" value="NDK92280.1"/>
    <property type="molecule type" value="Genomic_DNA"/>
</dbReference>
<evidence type="ECO:0000313" key="7">
    <source>
        <dbReference type="EMBL" id="NDK92280.1"/>
    </source>
</evidence>
<reference evidence="7 8" key="1">
    <citation type="submission" date="2020-01" db="EMBL/GenBank/DDBJ databases">
        <title>Investigation of new actinobacteria for the biodesulphurisation of diesel fuel.</title>
        <authorList>
            <person name="Athi Narayanan S.M."/>
        </authorList>
    </citation>
    <scope>NUCLEOTIDE SEQUENCE [LARGE SCALE GENOMIC DNA]</scope>
    <source>
        <strain evidence="7 8">213E</strain>
    </source>
</reference>
<comment type="similarity">
    <text evidence="1 4">Belongs to the aldehyde dehydrogenase family.</text>
</comment>
<dbReference type="FunFam" id="3.40.605.10:FF:000001">
    <property type="entry name" value="Aldehyde dehydrogenase 1"/>
    <property type="match status" value="1"/>
</dbReference>
<evidence type="ECO:0000256" key="4">
    <source>
        <dbReference type="RuleBase" id="RU003345"/>
    </source>
</evidence>
<dbReference type="InterPro" id="IPR016160">
    <property type="entry name" value="Ald_DH_CS_CYS"/>
</dbReference>
<name>A0A7K3LVG8_9ACTN</name>
<dbReference type="InterPro" id="IPR029510">
    <property type="entry name" value="Ald_DH_CS_GLU"/>
</dbReference>
<dbReference type="NCBIfam" id="NF010000">
    <property type="entry name" value="PRK13473.1"/>
    <property type="match status" value="1"/>
</dbReference>
<dbReference type="AlphaFoldDB" id="A0A7K3LVG8"/>
<dbReference type="InterPro" id="IPR015590">
    <property type="entry name" value="Aldehyde_DH_dom"/>
</dbReference>
<dbReference type="Gene3D" id="3.40.309.10">
    <property type="entry name" value="Aldehyde Dehydrogenase, Chain A, domain 2"/>
    <property type="match status" value="1"/>
</dbReference>
<dbReference type="RefSeq" id="WP_083534585.1">
    <property type="nucleotide sequence ID" value="NZ_JAADZU010000110.1"/>
</dbReference>
<sequence length="519" mass="54553">MWNHPGQYIDGRFVDATGPDEFTVIDPSTGQILVTGPEAGVADVDAAVDAATTAFGEWGRTTPGERSELIGRWAGELSAIADELAAVESRQAGKPIRLTTEFDVPGTIDNTAFFAGAARHLEGKASAEYSPDHTSTIRREPIGVIGSIAPWNYPLQMAAWKILPAVAAGNTIVLKPSELTPLTSLMFADAASRAGIPAGVINVVTGRGVTTGTALVGHRDVSMVSFTGSTPVGRAIAASVPGRRLHLELGGKAPFVVFDDADLEAAAQGAVAGSLINTGQDCTAATRAYVQRPLYAAFVERVAELMSSVVLGATDDPATDLGPLISRDQQQRVAAMVDRAAASGATVVTGGQIPGGAPAGSSYYLPTLITDATQDSEIVQDEVFGPVLVALPFDTDDEGIRLANDTVYGLAASAWTQGLNRAGRASREIRAGCVWINDHIPIISEMPHGGLKASGYGKDMSTYSLDEYTNIKHVMTDITGVARKGWHRTVFRGHSDQGPPDGLSRARHKETNDRTAEQI</sequence>
<dbReference type="InterPro" id="IPR016163">
    <property type="entry name" value="Ald_DH_C"/>
</dbReference>
<accession>A0A7K3LVG8</accession>
<dbReference type="GO" id="GO:0016620">
    <property type="term" value="F:oxidoreductase activity, acting on the aldehyde or oxo group of donors, NAD or NADP as acceptor"/>
    <property type="evidence" value="ECO:0007669"/>
    <property type="project" value="InterPro"/>
</dbReference>
<evidence type="ECO:0000256" key="5">
    <source>
        <dbReference type="SAM" id="MobiDB-lite"/>
    </source>
</evidence>